<protein>
    <submittedName>
        <fullName evidence="1">Uncharacterized protein</fullName>
    </submittedName>
</protein>
<dbReference type="Proteomes" id="UP001234178">
    <property type="component" value="Unassembled WGS sequence"/>
</dbReference>
<accession>A0ABR0B9N9</accession>
<reference evidence="1 2" key="1">
    <citation type="journal article" date="2023" name="Nucleic Acids Res.">
        <title>The hologenome of Daphnia magna reveals possible DNA methylation and microbiome-mediated evolution of the host genome.</title>
        <authorList>
            <person name="Chaturvedi A."/>
            <person name="Li X."/>
            <person name="Dhandapani V."/>
            <person name="Marshall H."/>
            <person name="Kissane S."/>
            <person name="Cuenca-Cambronero M."/>
            <person name="Asole G."/>
            <person name="Calvet F."/>
            <person name="Ruiz-Romero M."/>
            <person name="Marangio P."/>
            <person name="Guigo R."/>
            <person name="Rago D."/>
            <person name="Mirbahai L."/>
            <person name="Eastwood N."/>
            <person name="Colbourne J.K."/>
            <person name="Zhou J."/>
            <person name="Mallon E."/>
            <person name="Orsini L."/>
        </authorList>
    </citation>
    <scope>NUCLEOTIDE SEQUENCE [LARGE SCALE GENOMIC DNA]</scope>
    <source>
        <strain evidence="1">LRV0_1</strain>
    </source>
</reference>
<gene>
    <name evidence="1" type="ORF">OUZ56_032573</name>
</gene>
<proteinExistence type="predicted"/>
<name>A0ABR0B9N9_9CRUS</name>
<evidence type="ECO:0000313" key="1">
    <source>
        <dbReference type="EMBL" id="KAK4045165.1"/>
    </source>
</evidence>
<dbReference type="EMBL" id="JAOYFB010000041">
    <property type="protein sequence ID" value="KAK4045165.1"/>
    <property type="molecule type" value="Genomic_DNA"/>
</dbReference>
<organism evidence="1 2">
    <name type="scientific">Daphnia magna</name>
    <dbReference type="NCBI Taxonomy" id="35525"/>
    <lineage>
        <taxon>Eukaryota</taxon>
        <taxon>Metazoa</taxon>
        <taxon>Ecdysozoa</taxon>
        <taxon>Arthropoda</taxon>
        <taxon>Crustacea</taxon>
        <taxon>Branchiopoda</taxon>
        <taxon>Diplostraca</taxon>
        <taxon>Cladocera</taxon>
        <taxon>Anomopoda</taxon>
        <taxon>Daphniidae</taxon>
        <taxon>Daphnia</taxon>
    </lineage>
</organism>
<evidence type="ECO:0000313" key="2">
    <source>
        <dbReference type="Proteomes" id="UP001234178"/>
    </source>
</evidence>
<comment type="caution">
    <text evidence="1">The sequence shown here is derived from an EMBL/GenBank/DDBJ whole genome shotgun (WGS) entry which is preliminary data.</text>
</comment>
<sequence length="233" mass="25486">MSEFHQNGQKHTHRSRVTLQNAEACSRARRARWDFACGGGEPRFPGAEFVALCGLPDLKVEEFLDGWIDGEERCERYNPDILGGHVRPGAGKDLPLIDLPTGLREQRPLSRSLRTNQSSFGPFGSQACSGIIVPAMIGKIIERLSHDPGAKGGDIYPTVGLGVDAVGPVFAERDQVGVLAEPSTANSDVGRELRRIDSRVEAVVVERIKRSEAKGKGLIERRHIDPRCDEVAK</sequence>
<keyword evidence="2" id="KW-1185">Reference proteome</keyword>